<reference evidence="3" key="1">
    <citation type="submission" date="2016-10" db="EMBL/GenBank/DDBJ databases">
        <authorList>
            <person name="Varghese N."/>
            <person name="Submissions S."/>
        </authorList>
    </citation>
    <scope>NUCLEOTIDE SEQUENCE [LARGE SCALE GENOMIC DNA]</scope>
    <source>
        <strain evidence="3">DSM 21368</strain>
    </source>
</reference>
<dbReference type="OrthoDB" id="9799936at2"/>
<name>A0A1H5LM85_9MICO</name>
<dbReference type="RefSeq" id="WP_089773770.1">
    <property type="nucleotide sequence ID" value="NZ_FNTX01000002.1"/>
</dbReference>
<dbReference type="Pfam" id="PF04962">
    <property type="entry name" value="KduI"/>
    <property type="match status" value="1"/>
</dbReference>
<dbReference type="GO" id="GO:0008880">
    <property type="term" value="F:glucuronate isomerase activity"/>
    <property type="evidence" value="ECO:0007669"/>
    <property type="project" value="InterPro"/>
</dbReference>
<dbReference type="InterPro" id="IPR024203">
    <property type="entry name" value="Deoxy-glucuronate_isom_IolB"/>
</dbReference>
<dbReference type="NCBIfam" id="TIGR04378">
    <property type="entry name" value="myo_inos_iolB"/>
    <property type="match status" value="1"/>
</dbReference>
<organism evidence="2 3">
    <name type="scientific">Ruania alba</name>
    <dbReference type="NCBI Taxonomy" id="648782"/>
    <lineage>
        <taxon>Bacteria</taxon>
        <taxon>Bacillati</taxon>
        <taxon>Actinomycetota</taxon>
        <taxon>Actinomycetes</taxon>
        <taxon>Micrococcales</taxon>
        <taxon>Ruaniaceae</taxon>
        <taxon>Ruania</taxon>
    </lineage>
</organism>
<dbReference type="Gene3D" id="2.60.120.10">
    <property type="entry name" value="Jelly Rolls"/>
    <property type="match status" value="2"/>
</dbReference>
<dbReference type="PANTHER" id="PTHR39193:SF1">
    <property type="entry name" value="5-DEOXY-GLUCURONATE ISOMERASE"/>
    <property type="match status" value="1"/>
</dbReference>
<accession>A0A1H5LM85</accession>
<dbReference type="SUPFAM" id="SSF51182">
    <property type="entry name" value="RmlC-like cupins"/>
    <property type="match status" value="1"/>
</dbReference>
<dbReference type="PANTHER" id="PTHR39193">
    <property type="entry name" value="5-DEOXY-GLUCURONATE ISOMERASE"/>
    <property type="match status" value="1"/>
</dbReference>
<dbReference type="InterPro" id="IPR014710">
    <property type="entry name" value="RmlC-like_jellyroll"/>
</dbReference>
<keyword evidence="1 2" id="KW-0413">Isomerase</keyword>
<dbReference type="Proteomes" id="UP000199220">
    <property type="component" value="Unassembled WGS sequence"/>
</dbReference>
<dbReference type="EMBL" id="FNTX01000002">
    <property type="protein sequence ID" value="SEE78114.1"/>
    <property type="molecule type" value="Genomic_DNA"/>
</dbReference>
<dbReference type="InterPro" id="IPR021120">
    <property type="entry name" value="KduI/IolB_isomerase"/>
</dbReference>
<dbReference type="AlphaFoldDB" id="A0A1H5LM85"/>
<evidence type="ECO:0000313" key="3">
    <source>
        <dbReference type="Proteomes" id="UP000199220"/>
    </source>
</evidence>
<evidence type="ECO:0000313" key="2">
    <source>
        <dbReference type="EMBL" id="SEE78114.1"/>
    </source>
</evidence>
<gene>
    <name evidence="2" type="ORF">SAMN04488554_2880</name>
</gene>
<dbReference type="InterPro" id="IPR011051">
    <property type="entry name" value="RmlC_Cupin_sf"/>
</dbReference>
<dbReference type="GO" id="GO:0019310">
    <property type="term" value="P:inositol catabolic process"/>
    <property type="evidence" value="ECO:0007669"/>
    <property type="project" value="InterPro"/>
</dbReference>
<dbReference type="PIRSF" id="PIRSF036628">
    <property type="entry name" value="IolB"/>
    <property type="match status" value="1"/>
</dbReference>
<dbReference type="STRING" id="648782.SAMN04488554_2880"/>
<evidence type="ECO:0000256" key="1">
    <source>
        <dbReference type="ARBA" id="ARBA00023235"/>
    </source>
</evidence>
<proteinExistence type="predicted"/>
<sequence length="302" mass="33371">MGDAELLVQAGSAPNGPYVLEITPERAGWAYSGLKVLEMSTGAAVTISTQHDEALALPMAGSYEITVGEQTFALHGRPDEFSTLTDYLYLPRGTTAEVRATGDLTTSRLAVPTARAEETLTASYHSSDEVRLELRGSGMASREVRNYALGNAVQTDRLLAVEVITPGGNWSSYPPHKHDEHTEDERILEEIYHFRIRSHAPEAAGSEGVGYHRQHGTPERPMELLAEVRNGDTVLVPHGYHGPCMVPPGYDMYYLNVMAGPERDGVWKMTDDPHYTWVRETWPEQTVDPRLPLAGRSEETRA</sequence>
<protein>
    <submittedName>
        <fullName evidence="2">5-deoxyglucuronate isomerase</fullName>
    </submittedName>
</protein>
<keyword evidence="3" id="KW-1185">Reference proteome</keyword>